<evidence type="ECO:0000256" key="6">
    <source>
        <dbReference type="ARBA" id="ARBA00022989"/>
    </source>
</evidence>
<name>A0A0P6Y395_9CHLR</name>
<feature type="transmembrane region" description="Helical" evidence="8">
    <location>
        <begin position="148"/>
        <end position="175"/>
    </location>
</feature>
<evidence type="ECO:0000313" key="9">
    <source>
        <dbReference type="EMBL" id="KPL79380.1"/>
    </source>
</evidence>
<dbReference type="PANTHER" id="PTHR30269">
    <property type="entry name" value="TRANSMEMBRANE PROTEIN YFCA"/>
    <property type="match status" value="1"/>
</dbReference>
<comment type="similarity">
    <text evidence="2 8">Belongs to the 4-toluene sulfonate uptake permease (TSUP) (TC 2.A.102) family.</text>
</comment>
<organism evidence="9 10">
    <name type="scientific">Ornatilinea apprima</name>
    <dbReference type="NCBI Taxonomy" id="1134406"/>
    <lineage>
        <taxon>Bacteria</taxon>
        <taxon>Bacillati</taxon>
        <taxon>Chloroflexota</taxon>
        <taxon>Anaerolineae</taxon>
        <taxon>Anaerolineales</taxon>
        <taxon>Anaerolineaceae</taxon>
        <taxon>Ornatilinea</taxon>
    </lineage>
</organism>
<keyword evidence="7 8" id="KW-0472">Membrane</keyword>
<evidence type="ECO:0000256" key="8">
    <source>
        <dbReference type="RuleBase" id="RU363041"/>
    </source>
</evidence>
<keyword evidence="6 8" id="KW-1133">Transmembrane helix</keyword>
<feature type="transmembrane region" description="Helical" evidence="8">
    <location>
        <begin position="76"/>
        <end position="95"/>
    </location>
</feature>
<evidence type="ECO:0000256" key="2">
    <source>
        <dbReference type="ARBA" id="ARBA00009142"/>
    </source>
</evidence>
<sequence length="256" mass="26867">MEFTWLQYLLVGLAALAAGAVNALAGGGTLITFPILTAVGIPAVAANVTNTVALCPGYFGATWAQWKEIKEQRGRAALLLPVSALGGIIGGLLLLNTGERAFRDLVPYLILLASLLLAVGEPLKAWLARRASQRPSSPRSHHFWSAGLVLLAAIYGGYFGAGLSVIVLAVLGLALTDSLTRLNALKQAIAFSVNIAAAIYFLFSGSVVWQVVLLMWVCSLIGGALGGKLAGRIPAPTLRWTVVCIGVAVSVIYFLR</sequence>
<dbReference type="RefSeq" id="WP_075061438.1">
    <property type="nucleotide sequence ID" value="NZ_LGCL01000013.1"/>
</dbReference>
<dbReference type="InterPro" id="IPR002781">
    <property type="entry name" value="TM_pro_TauE-like"/>
</dbReference>
<dbReference type="AlphaFoldDB" id="A0A0P6Y395"/>
<keyword evidence="5 8" id="KW-0812">Transmembrane</keyword>
<dbReference type="OrthoDB" id="9807082at2"/>
<dbReference type="InterPro" id="IPR052017">
    <property type="entry name" value="TSUP"/>
</dbReference>
<dbReference type="PANTHER" id="PTHR30269:SF0">
    <property type="entry name" value="MEMBRANE TRANSPORTER PROTEIN YFCA-RELATED"/>
    <property type="match status" value="1"/>
</dbReference>
<keyword evidence="4 8" id="KW-1003">Cell membrane</keyword>
<evidence type="ECO:0000313" key="10">
    <source>
        <dbReference type="Proteomes" id="UP000050417"/>
    </source>
</evidence>
<dbReference type="EMBL" id="LGCL01000013">
    <property type="protein sequence ID" value="KPL79380.1"/>
    <property type="molecule type" value="Genomic_DNA"/>
</dbReference>
<dbReference type="STRING" id="1134406.ADN00_02790"/>
<accession>A0A0P6Y395</accession>
<evidence type="ECO:0000256" key="1">
    <source>
        <dbReference type="ARBA" id="ARBA00004651"/>
    </source>
</evidence>
<dbReference type="PATRIC" id="fig|1134406.4.peg.2191"/>
<comment type="caution">
    <text evidence="9">The sequence shown here is derived from an EMBL/GenBank/DDBJ whole genome shotgun (WGS) entry which is preliminary data.</text>
</comment>
<evidence type="ECO:0000256" key="3">
    <source>
        <dbReference type="ARBA" id="ARBA00022448"/>
    </source>
</evidence>
<protein>
    <recommendedName>
        <fullName evidence="8">Probable membrane transporter protein</fullName>
    </recommendedName>
</protein>
<evidence type="ECO:0000256" key="7">
    <source>
        <dbReference type="ARBA" id="ARBA00023136"/>
    </source>
</evidence>
<evidence type="ECO:0000256" key="5">
    <source>
        <dbReference type="ARBA" id="ARBA00022692"/>
    </source>
</evidence>
<comment type="subcellular location">
    <subcellularLocation>
        <location evidence="1 8">Cell membrane</location>
        <topology evidence="1 8">Multi-pass membrane protein</topology>
    </subcellularLocation>
</comment>
<keyword evidence="3" id="KW-0813">Transport</keyword>
<evidence type="ECO:0000256" key="4">
    <source>
        <dbReference type="ARBA" id="ARBA00022475"/>
    </source>
</evidence>
<reference evidence="9 10" key="1">
    <citation type="submission" date="2015-07" db="EMBL/GenBank/DDBJ databases">
        <title>Genome sequence of Ornatilinea apprima DSM 23815.</title>
        <authorList>
            <person name="Hemp J."/>
            <person name="Ward L.M."/>
            <person name="Pace L.A."/>
            <person name="Fischer W.W."/>
        </authorList>
    </citation>
    <scope>NUCLEOTIDE SEQUENCE [LARGE SCALE GENOMIC DNA]</scope>
    <source>
        <strain evidence="9 10">P3M-1</strain>
    </source>
</reference>
<gene>
    <name evidence="9" type="ORF">ADN00_02790</name>
</gene>
<feature type="transmembrane region" description="Helical" evidence="8">
    <location>
        <begin position="107"/>
        <end position="127"/>
    </location>
</feature>
<dbReference type="Proteomes" id="UP000050417">
    <property type="component" value="Unassembled WGS sequence"/>
</dbReference>
<feature type="transmembrane region" description="Helical" evidence="8">
    <location>
        <begin position="195"/>
        <end position="225"/>
    </location>
</feature>
<dbReference type="Pfam" id="PF01925">
    <property type="entry name" value="TauE"/>
    <property type="match status" value="1"/>
</dbReference>
<feature type="transmembrane region" description="Helical" evidence="8">
    <location>
        <begin position="35"/>
        <end position="64"/>
    </location>
</feature>
<dbReference type="GO" id="GO:0005886">
    <property type="term" value="C:plasma membrane"/>
    <property type="evidence" value="ECO:0007669"/>
    <property type="project" value="UniProtKB-SubCell"/>
</dbReference>
<proteinExistence type="inferred from homology"/>
<feature type="transmembrane region" description="Helical" evidence="8">
    <location>
        <begin position="237"/>
        <end position="255"/>
    </location>
</feature>
<keyword evidence="10" id="KW-1185">Reference proteome</keyword>